<protein>
    <recommendedName>
        <fullName evidence="3">Mobile element protein</fullName>
    </recommendedName>
</protein>
<dbReference type="EMBL" id="JACJSW010000155">
    <property type="protein sequence ID" value="MBD2622795.1"/>
    <property type="molecule type" value="Genomic_DNA"/>
</dbReference>
<evidence type="ECO:0000313" key="1">
    <source>
        <dbReference type="EMBL" id="MBD2622795.1"/>
    </source>
</evidence>
<proteinExistence type="predicted"/>
<keyword evidence="2" id="KW-1185">Reference proteome</keyword>
<reference evidence="1 2" key="1">
    <citation type="journal article" date="2020" name="ISME J.">
        <title>Comparative genomics reveals insights into cyanobacterial evolution and habitat adaptation.</title>
        <authorList>
            <person name="Chen M.Y."/>
            <person name="Teng W.K."/>
            <person name="Zhao L."/>
            <person name="Hu C.X."/>
            <person name="Zhou Y.K."/>
            <person name="Han B.P."/>
            <person name="Song L.R."/>
            <person name="Shu W.S."/>
        </authorList>
    </citation>
    <scope>NUCLEOTIDE SEQUENCE [LARGE SCALE GENOMIC DNA]</scope>
    <source>
        <strain evidence="1 2">FACHB-1344</strain>
    </source>
</reference>
<evidence type="ECO:0000313" key="2">
    <source>
        <dbReference type="Proteomes" id="UP000636187"/>
    </source>
</evidence>
<accession>A0ABR8HTI3</accession>
<comment type="caution">
    <text evidence="1">The sequence shown here is derived from an EMBL/GenBank/DDBJ whole genome shotgun (WGS) entry which is preliminary data.</text>
</comment>
<evidence type="ECO:0008006" key="3">
    <source>
        <dbReference type="Google" id="ProtNLM"/>
    </source>
</evidence>
<dbReference type="RefSeq" id="WP_190722274.1">
    <property type="nucleotide sequence ID" value="NZ_JACJSW010000155.1"/>
</dbReference>
<organism evidence="1 2">
    <name type="scientific">Microcystis flos-aquae FACHB-1344</name>
    <dbReference type="NCBI Taxonomy" id="2692899"/>
    <lineage>
        <taxon>Bacteria</taxon>
        <taxon>Bacillati</taxon>
        <taxon>Cyanobacteriota</taxon>
        <taxon>Cyanophyceae</taxon>
        <taxon>Oscillatoriophycideae</taxon>
        <taxon>Chroococcales</taxon>
        <taxon>Microcystaceae</taxon>
        <taxon>Microcystis</taxon>
    </lineage>
</organism>
<dbReference type="Proteomes" id="UP000636187">
    <property type="component" value="Unassembled WGS sequence"/>
</dbReference>
<sequence length="45" mass="5106">MQKPIIKILFCEELSRELRSRSRTAFGIAARVDVARGTIENVNLC</sequence>
<gene>
    <name evidence="1" type="ORF">H6G48_14375</name>
</gene>
<name>A0ABR8HTI3_9CHRO</name>